<keyword evidence="4 5" id="KW-0472">Membrane</keyword>
<proteinExistence type="predicted"/>
<feature type="domain" description="Lipopolysaccharide assembly protein A" evidence="6">
    <location>
        <begin position="26"/>
        <end position="93"/>
    </location>
</feature>
<organism evidence="7 8">
    <name type="scientific">Marinicella litoralis</name>
    <dbReference type="NCBI Taxonomy" id="644220"/>
    <lineage>
        <taxon>Bacteria</taxon>
        <taxon>Pseudomonadati</taxon>
        <taxon>Pseudomonadota</taxon>
        <taxon>Gammaproteobacteria</taxon>
        <taxon>Lysobacterales</taxon>
        <taxon>Marinicellaceae</taxon>
        <taxon>Marinicella</taxon>
    </lineage>
</organism>
<keyword evidence="8" id="KW-1185">Reference proteome</keyword>
<evidence type="ECO:0000256" key="3">
    <source>
        <dbReference type="ARBA" id="ARBA00022989"/>
    </source>
</evidence>
<accession>A0A4R6XQG4</accession>
<dbReference type="InterPro" id="IPR010445">
    <property type="entry name" value="LapA_dom"/>
</dbReference>
<evidence type="ECO:0000259" key="6">
    <source>
        <dbReference type="Pfam" id="PF06305"/>
    </source>
</evidence>
<dbReference type="AlphaFoldDB" id="A0A4R6XQG4"/>
<evidence type="ECO:0000256" key="2">
    <source>
        <dbReference type="ARBA" id="ARBA00022692"/>
    </source>
</evidence>
<dbReference type="RefSeq" id="WP_099019511.1">
    <property type="nucleotide sequence ID" value="NZ_NIHB01000003.1"/>
</dbReference>
<gene>
    <name evidence="7" type="ORF">C8D91_2418</name>
</gene>
<reference evidence="7 8" key="1">
    <citation type="submission" date="2019-03" db="EMBL/GenBank/DDBJ databases">
        <title>Genomic Encyclopedia of Type Strains, Phase IV (KMG-IV): sequencing the most valuable type-strain genomes for metagenomic binning, comparative biology and taxonomic classification.</title>
        <authorList>
            <person name="Goeker M."/>
        </authorList>
    </citation>
    <scope>NUCLEOTIDE SEQUENCE [LARGE SCALE GENOMIC DNA]</scope>
    <source>
        <strain evidence="7 8">DSM 25488</strain>
    </source>
</reference>
<dbReference type="OrthoDB" id="9993752at2"/>
<evidence type="ECO:0000256" key="4">
    <source>
        <dbReference type="ARBA" id="ARBA00023136"/>
    </source>
</evidence>
<keyword evidence="3 5" id="KW-1133">Transmembrane helix</keyword>
<dbReference type="GO" id="GO:0005886">
    <property type="term" value="C:plasma membrane"/>
    <property type="evidence" value="ECO:0007669"/>
    <property type="project" value="InterPro"/>
</dbReference>
<dbReference type="EMBL" id="SNZB01000005">
    <property type="protein sequence ID" value="TDR18498.1"/>
    <property type="molecule type" value="Genomic_DNA"/>
</dbReference>
<keyword evidence="2 5" id="KW-0812">Transmembrane</keyword>
<feature type="transmembrane region" description="Helical" evidence="5">
    <location>
        <begin position="44"/>
        <end position="67"/>
    </location>
</feature>
<comment type="caution">
    <text evidence="7">The sequence shown here is derived from an EMBL/GenBank/DDBJ whole genome shotgun (WGS) entry which is preliminary data.</text>
</comment>
<dbReference type="Pfam" id="PF06305">
    <property type="entry name" value="LapA_dom"/>
    <property type="match status" value="1"/>
</dbReference>
<evidence type="ECO:0000313" key="8">
    <source>
        <dbReference type="Proteomes" id="UP000295724"/>
    </source>
</evidence>
<sequence length="112" mass="13008">MTTLKKIITLIFVLLLLLVAIAVSSLNAEAVSLNLHWYQLNWPLGFTLLLFSSLGVVFGLVMGWLFWTWPANKQKIYWKRAYFKLKQEHDQLTEKEQKQITQTSTEGQVKIP</sequence>
<protein>
    <submittedName>
        <fullName evidence="7">Uncharacterized protein DUF1049</fullName>
    </submittedName>
</protein>
<name>A0A4R6XQG4_9GAMM</name>
<evidence type="ECO:0000256" key="5">
    <source>
        <dbReference type="SAM" id="Phobius"/>
    </source>
</evidence>
<keyword evidence="1" id="KW-1003">Cell membrane</keyword>
<evidence type="ECO:0000313" key="7">
    <source>
        <dbReference type="EMBL" id="TDR18498.1"/>
    </source>
</evidence>
<evidence type="ECO:0000256" key="1">
    <source>
        <dbReference type="ARBA" id="ARBA00022475"/>
    </source>
</evidence>
<dbReference type="Proteomes" id="UP000295724">
    <property type="component" value="Unassembled WGS sequence"/>
</dbReference>